<evidence type="ECO:0000313" key="4">
    <source>
        <dbReference type="Proteomes" id="UP000179352"/>
    </source>
</evidence>
<dbReference type="EMBL" id="MFUU01000010">
    <property type="protein sequence ID" value="OGI86123.1"/>
    <property type="molecule type" value="Genomic_DNA"/>
</dbReference>
<dbReference type="Pfam" id="PF01471">
    <property type="entry name" value="PG_binding_1"/>
    <property type="match status" value="1"/>
</dbReference>
<evidence type="ECO:0000256" key="1">
    <source>
        <dbReference type="SAM" id="SignalP"/>
    </source>
</evidence>
<organism evidence="3 4">
    <name type="scientific">Candidatus Nomurabacteria bacterium RIFCSPLOWO2_01_FULL_39_17</name>
    <dbReference type="NCBI Taxonomy" id="1801770"/>
    <lineage>
        <taxon>Bacteria</taxon>
        <taxon>Candidatus Nomuraibacteriota</taxon>
    </lineage>
</organism>
<dbReference type="InterPro" id="IPR002477">
    <property type="entry name" value="Peptidoglycan-bd-like"/>
</dbReference>
<accession>A0A1F6WW78</accession>
<feature type="domain" description="Peptidoglycan binding-like" evidence="2">
    <location>
        <begin position="101"/>
        <end position="131"/>
    </location>
</feature>
<evidence type="ECO:0000259" key="2">
    <source>
        <dbReference type="Pfam" id="PF01471"/>
    </source>
</evidence>
<sequence length="1374" mass="137913">MSKLLKLKSAKIAITLMLGVAMLSVGGTANAALTTDQVNAILALLNSFGADAATVANVSASLTGGTPVVSQPSSLNFGTVTLKVGSKGDYVKNLQTLVGAVADGNFGPITKAKVMAWQSANGLTADGVFGPVSRAKAMGGSTAVVTPPVVSNPTGPVAVVLSSDTPASGTVVTSATSSQAGVDLAHFVFTGSGTVTNLTLKRIGISSDSLLNDIYLYDGSTRLTDSSSVTSGSVITFNDPTGLFVVNGSRVISVRADLALTATTGETVGVQLTGYTASGQTAVVLSSPLSGNLMNTAGASLGAVAFGTVTPTANTALNPGLDIVGWQSTATITTRDAWLTRFAINVTGSVAKADLQNFRLIIGSTTVATVASADDDGFVTFVPATPYKMITGSSTFKVMVDVIGGASKNFTLKFKSKTDIGLVDSQYNVAFLASDTLSDLTGFQQTIIGGTMTVQKDVTSPSSTVVLSGTDVVLAKYKVTTYGEAVKADTLTVDFTSSNADAVLRNGRVLVDGQQVGSTANINRDADTTATDAGTAYNINYTFQPGTSMIEVRADVYAASGTALANGHTILISLYGDATLNNATGKVSGNTIDFPGAANIAANTLTVGVGTLTLAKNQGYGDQTAVLPATAVELARFTLTSGSNESINVDTITLALTGTGTPADDVTNVFVTYGTKTSSVKPIGAASQSWSVSETIAANATMTFKVFADLGTTLSTNTVISTLTVAGTTNSGTTASTGAVVGQTTTGATSGALSVYLDSTTPQAAQVVAGMTDSTGMLKLKLSGTNEDIYVKKVTLYADTTANSVAISSLDLMWSATSAGTYASVGTAQTISNDGTNPGSATWNLTGTGRVTVPANGSVYLKAVPTYVSSGEAAVSGLTPKLFLGTLEAEGVATLTAGGSALINSTGILVHANSTAVGGRSYVDSTFTDAAAIVAATATTITPNGGVFQPGDIIFVDNDGGSDWDPTTEELMVVLIDNGGTLTVTRGAFGTTATAMDADADKIYRLNNTIASATNAGIIGNAMTVLNTKLSVALKSDSPSGASNGASAMYVFGFTVSAANNSADTAANTATLTYVDITASKSSNASANVANMLLYPSEYDNNGTYVTTCVGLSATKWRCTLSSAGATNEIDENTSRSYVVRADIGFAANGNVKFSFAALGSSSTTLNLVAGNSVSWSDGLTATTTAQQWVNQATSIINGGQLSSVLASGTTETTAPVIASATLTSSGTTDDLVDAGDVILIVFSEMVDASTINTTMVPGGSAVEDVVATSTGTITMSTAGVVTVAGIATFDVSSGAGETAVTASTVDLSLNSTGKQLTITLASVTGAVALVDAKAPDTLADVAGTVKDMQGTALAGAAATDTTPTIAGGGTSGF</sequence>
<comment type="caution">
    <text evidence="3">The sequence shown here is derived from an EMBL/GenBank/DDBJ whole genome shotgun (WGS) entry which is preliminary data.</text>
</comment>
<dbReference type="InterPro" id="IPR036365">
    <property type="entry name" value="PGBD-like_sf"/>
</dbReference>
<protein>
    <recommendedName>
        <fullName evidence="2">Peptidoglycan binding-like domain-containing protein</fullName>
    </recommendedName>
</protein>
<proteinExistence type="predicted"/>
<keyword evidence="1" id="KW-0732">Signal</keyword>
<dbReference type="Gene3D" id="1.10.101.10">
    <property type="entry name" value="PGBD-like superfamily/PGBD"/>
    <property type="match status" value="1"/>
</dbReference>
<feature type="signal peptide" evidence="1">
    <location>
        <begin position="1"/>
        <end position="31"/>
    </location>
</feature>
<dbReference type="Proteomes" id="UP000179352">
    <property type="component" value="Unassembled WGS sequence"/>
</dbReference>
<gene>
    <name evidence="3" type="ORF">A3A01_01725</name>
</gene>
<dbReference type="STRING" id="1801770.A3A01_01725"/>
<evidence type="ECO:0000313" key="3">
    <source>
        <dbReference type="EMBL" id="OGI86123.1"/>
    </source>
</evidence>
<reference evidence="3 4" key="1">
    <citation type="journal article" date="2016" name="Nat. Commun.">
        <title>Thousands of microbial genomes shed light on interconnected biogeochemical processes in an aquifer system.</title>
        <authorList>
            <person name="Anantharaman K."/>
            <person name="Brown C.T."/>
            <person name="Hug L.A."/>
            <person name="Sharon I."/>
            <person name="Castelle C.J."/>
            <person name="Probst A.J."/>
            <person name="Thomas B.C."/>
            <person name="Singh A."/>
            <person name="Wilkins M.J."/>
            <person name="Karaoz U."/>
            <person name="Brodie E.L."/>
            <person name="Williams K.H."/>
            <person name="Hubbard S.S."/>
            <person name="Banfield J.F."/>
        </authorList>
    </citation>
    <scope>NUCLEOTIDE SEQUENCE [LARGE SCALE GENOMIC DNA]</scope>
</reference>
<dbReference type="InterPro" id="IPR036366">
    <property type="entry name" value="PGBDSf"/>
</dbReference>
<feature type="chain" id="PRO_5009225764" description="Peptidoglycan binding-like domain-containing protein" evidence="1">
    <location>
        <begin position="32"/>
        <end position="1374"/>
    </location>
</feature>
<dbReference type="SUPFAM" id="SSF47090">
    <property type="entry name" value="PGBD-like"/>
    <property type="match status" value="1"/>
</dbReference>
<name>A0A1F6WW78_9BACT</name>